<evidence type="ECO:0000313" key="16">
    <source>
        <dbReference type="Proteomes" id="UP000295565"/>
    </source>
</evidence>
<dbReference type="EMBL" id="SMGD01000012">
    <property type="protein sequence ID" value="TCK57937.1"/>
    <property type="molecule type" value="Genomic_DNA"/>
</dbReference>
<dbReference type="InterPro" id="IPR027417">
    <property type="entry name" value="P-loop_NTPase"/>
</dbReference>
<dbReference type="Pfam" id="PF13307">
    <property type="entry name" value="Helicase_C_2"/>
    <property type="match status" value="1"/>
</dbReference>
<keyword evidence="8" id="KW-0408">Iron</keyword>
<protein>
    <submittedName>
        <fullName evidence="15">DNA excision repair protein ERCC-2</fullName>
    </submittedName>
</protein>
<evidence type="ECO:0000256" key="7">
    <source>
        <dbReference type="ARBA" id="ARBA00022840"/>
    </source>
</evidence>
<dbReference type="PROSITE" id="PS51193">
    <property type="entry name" value="HELICASE_ATP_BIND_2"/>
    <property type="match status" value="1"/>
</dbReference>
<dbReference type="Gene3D" id="1.10.275.30">
    <property type="match status" value="1"/>
</dbReference>
<comment type="similarity">
    <text evidence="13">Belongs to the helicase family. DinG subfamily.</text>
</comment>
<dbReference type="GO" id="GO:0005524">
    <property type="term" value="F:ATP binding"/>
    <property type="evidence" value="ECO:0007669"/>
    <property type="project" value="UniProtKB-KW"/>
</dbReference>
<proteinExistence type="inferred from homology"/>
<dbReference type="Proteomes" id="UP000295565">
    <property type="component" value="Unassembled WGS sequence"/>
</dbReference>
<dbReference type="InterPro" id="IPR045028">
    <property type="entry name" value="DinG/Rad3-like"/>
</dbReference>
<accession>A0A4R1K287</accession>
<dbReference type="RefSeq" id="WP_131912466.1">
    <property type="nucleotide sequence ID" value="NZ_OU594967.1"/>
</dbReference>
<dbReference type="GO" id="GO:0016818">
    <property type="term" value="F:hydrolase activity, acting on acid anhydrides, in phosphorus-containing anhydrides"/>
    <property type="evidence" value="ECO:0007669"/>
    <property type="project" value="InterPro"/>
</dbReference>
<feature type="domain" description="Helicase ATP-binding" evidence="14">
    <location>
        <begin position="181"/>
        <end position="422"/>
    </location>
</feature>
<evidence type="ECO:0000256" key="5">
    <source>
        <dbReference type="ARBA" id="ARBA00022801"/>
    </source>
</evidence>
<dbReference type="InterPro" id="IPR006555">
    <property type="entry name" value="ATP-dep_Helicase_C"/>
</dbReference>
<dbReference type="InterPro" id="IPR010614">
    <property type="entry name" value="RAD3-like_helicase_DEAD"/>
</dbReference>
<reference evidence="15 16" key="1">
    <citation type="submission" date="2019-03" db="EMBL/GenBank/DDBJ databases">
        <title>Genomic Encyclopedia of Type Strains, Phase IV (KMG-IV): sequencing the most valuable type-strain genomes for metagenomic binning, comparative biology and taxonomic classification.</title>
        <authorList>
            <person name="Goeker M."/>
        </authorList>
    </citation>
    <scope>NUCLEOTIDE SEQUENCE [LARGE SCALE GENOMIC DNA]</scope>
    <source>
        <strain evidence="15 16">DSM 18577</strain>
    </source>
</reference>
<evidence type="ECO:0000256" key="9">
    <source>
        <dbReference type="ARBA" id="ARBA00023014"/>
    </source>
</evidence>
<keyword evidence="1" id="KW-0004">4Fe-4S</keyword>
<dbReference type="InterPro" id="IPR011604">
    <property type="entry name" value="PDDEXK-like_dom_sf"/>
</dbReference>
<evidence type="ECO:0000259" key="14">
    <source>
        <dbReference type="PROSITE" id="PS51193"/>
    </source>
</evidence>
<organism evidence="15 16">
    <name type="scientific">Celerinatantimonas diazotrophica</name>
    <dbReference type="NCBI Taxonomy" id="412034"/>
    <lineage>
        <taxon>Bacteria</taxon>
        <taxon>Pseudomonadati</taxon>
        <taxon>Pseudomonadota</taxon>
        <taxon>Gammaproteobacteria</taxon>
        <taxon>Celerinatantimonadaceae</taxon>
        <taxon>Celerinatantimonas</taxon>
    </lineage>
</organism>
<dbReference type="PANTHER" id="PTHR11472:SF34">
    <property type="entry name" value="REGULATOR OF TELOMERE ELONGATION HELICASE 1"/>
    <property type="match status" value="1"/>
</dbReference>
<dbReference type="PANTHER" id="PTHR11472">
    <property type="entry name" value="DNA REPAIR DEAD HELICASE RAD3/XP-D SUBFAMILY MEMBER"/>
    <property type="match status" value="1"/>
</dbReference>
<dbReference type="GO" id="GO:0051539">
    <property type="term" value="F:4 iron, 4 sulfur cluster binding"/>
    <property type="evidence" value="ECO:0007669"/>
    <property type="project" value="UniProtKB-KW"/>
</dbReference>
<keyword evidence="5" id="KW-0378">Hydrolase</keyword>
<evidence type="ECO:0000256" key="2">
    <source>
        <dbReference type="ARBA" id="ARBA00022723"/>
    </source>
</evidence>
<dbReference type="SMART" id="SM00491">
    <property type="entry name" value="HELICc2"/>
    <property type="match status" value="1"/>
</dbReference>
<keyword evidence="3" id="KW-0547">Nucleotide-binding</keyword>
<keyword evidence="10" id="KW-0238">DNA-binding</keyword>
<evidence type="ECO:0000256" key="6">
    <source>
        <dbReference type="ARBA" id="ARBA00022806"/>
    </source>
</evidence>
<keyword evidence="12" id="KW-0413">Isomerase</keyword>
<evidence type="ECO:0000256" key="8">
    <source>
        <dbReference type="ARBA" id="ARBA00023004"/>
    </source>
</evidence>
<sequence length="804" mass="91345">MHSFRVGVRQLCERFANNGSLDSRFLPAPTGMAGIMAQKAYQRRQGNHYQRELKLTGRWQNELAILNISGRADGAGVTSDGRDYLEEIKTLKMNADQVSDAQRSVHFSQLYIYAYLWCKVNETDAVSLVLTYLDEAGKVLVQHQRDYQHEQDSAQVENWFTRFIRWQLCFDELKTERNTALQTLAFPYSQFRQGQRELATGVYRTIAKGKQLLVEAPTGIGKTLATLFPAVRQLGQCIDKVVYLSAKNSTQYLPLKTVEQLNEQGARLRAIVLTGKQRACLNPTGACLPSCPYATNFYDKFYTVGESLLTTSILDFATLEQQAKEQQICPYFLAQMLAPWFDVIIGDYNYGLDNEGSLSWLTEAQQERYALLVDEAHNVCKRAKSLYSAQLNQLRLKRIAKAHYDSSIARSLTSLRRQLTRLINASLNDGSHLVTLEPPQALLRAARRFCFSCEQYLAQYGSLDEALLEVYFEVYQLLELSEQFSEVYRYQLERCDSTQGERPGTVLLKLTCLDPAPLLKKRWGNAHSVVLFSATLQPLASSASSLGLNDDHYQLCLPSPYDPSSQGIFLIGDISTRYRHRQQSYLPLARLIEQSFTTQQVNQLVFFPSFAYLQSVAELIDDRLALLLQSPHMNDSEREQFIAELANTDQPTLGFAVLGGIFSEGIDLSGRQLSSVMVVGVGLAQFNPSNECQRRYLDQRGENGFALVYQYPGMQRVVQAVGRLIRSEQDIGTVILVDDRFTQIDYQRLLPAHWRWQLCSSTQVPEQLRLFWQYFTQSQFPSQAKAPALIQVQCENHLDEPPFG</sequence>
<dbReference type="GO" id="GO:0003678">
    <property type="term" value="F:DNA helicase activity"/>
    <property type="evidence" value="ECO:0007669"/>
    <property type="project" value="InterPro"/>
</dbReference>
<evidence type="ECO:0000256" key="12">
    <source>
        <dbReference type="ARBA" id="ARBA00023235"/>
    </source>
</evidence>
<dbReference type="InterPro" id="IPR006554">
    <property type="entry name" value="Helicase-like_DEXD_c2"/>
</dbReference>
<dbReference type="GO" id="GO:0046872">
    <property type="term" value="F:metal ion binding"/>
    <property type="evidence" value="ECO:0007669"/>
    <property type="project" value="UniProtKB-KW"/>
</dbReference>
<evidence type="ECO:0000256" key="10">
    <source>
        <dbReference type="ARBA" id="ARBA00023125"/>
    </source>
</evidence>
<dbReference type="Gene3D" id="3.40.50.300">
    <property type="entry name" value="P-loop containing nucleotide triphosphate hydrolases"/>
    <property type="match status" value="2"/>
</dbReference>
<keyword evidence="6" id="KW-0347">Helicase</keyword>
<evidence type="ECO:0000256" key="1">
    <source>
        <dbReference type="ARBA" id="ARBA00022485"/>
    </source>
</evidence>
<evidence type="ECO:0000256" key="3">
    <source>
        <dbReference type="ARBA" id="ARBA00022741"/>
    </source>
</evidence>
<dbReference type="AlphaFoldDB" id="A0A4R1K287"/>
<evidence type="ECO:0000256" key="11">
    <source>
        <dbReference type="ARBA" id="ARBA00023204"/>
    </source>
</evidence>
<dbReference type="SMART" id="SM00488">
    <property type="entry name" value="DEXDc2"/>
    <property type="match status" value="1"/>
</dbReference>
<dbReference type="Pfam" id="PF06733">
    <property type="entry name" value="DEAD_2"/>
    <property type="match status" value="1"/>
</dbReference>
<evidence type="ECO:0000256" key="13">
    <source>
        <dbReference type="ARBA" id="ARBA00038058"/>
    </source>
</evidence>
<dbReference type="Gene3D" id="3.90.320.10">
    <property type="match status" value="1"/>
</dbReference>
<dbReference type="InterPro" id="IPR014013">
    <property type="entry name" value="Helic_SF1/SF2_ATP-bd_DinG/Rad3"/>
</dbReference>
<name>A0A4R1K287_9GAMM</name>
<keyword evidence="2" id="KW-0479">Metal-binding</keyword>
<keyword evidence="16" id="KW-1185">Reference proteome</keyword>
<evidence type="ECO:0000256" key="4">
    <source>
        <dbReference type="ARBA" id="ARBA00022763"/>
    </source>
</evidence>
<dbReference type="SUPFAM" id="SSF52540">
    <property type="entry name" value="P-loop containing nucleoside triphosphate hydrolases"/>
    <property type="match status" value="2"/>
</dbReference>
<dbReference type="OrthoDB" id="9765586at2"/>
<keyword evidence="11" id="KW-0234">DNA repair</keyword>
<evidence type="ECO:0000313" key="15">
    <source>
        <dbReference type="EMBL" id="TCK57937.1"/>
    </source>
</evidence>
<keyword evidence="4" id="KW-0227">DNA damage</keyword>
<dbReference type="GO" id="GO:0003677">
    <property type="term" value="F:DNA binding"/>
    <property type="evidence" value="ECO:0007669"/>
    <property type="project" value="UniProtKB-KW"/>
</dbReference>
<comment type="caution">
    <text evidence="15">The sequence shown here is derived from an EMBL/GenBank/DDBJ whole genome shotgun (WGS) entry which is preliminary data.</text>
</comment>
<keyword evidence="9" id="KW-0411">Iron-sulfur</keyword>
<gene>
    <name evidence="15" type="ORF">EV690_1639</name>
</gene>
<keyword evidence="7" id="KW-0067">ATP-binding</keyword>
<dbReference type="GO" id="GO:0006281">
    <property type="term" value="P:DNA repair"/>
    <property type="evidence" value="ECO:0007669"/>
    <property type="project" value="UniProtKB-KW"/>
</dbReference>